<evidence type="ECO:0000256" key="1">
    <source>
        <dbReference type="SAM" id="MobiDB-lite"/>
    </source>
</evidence>
<protein>
    <submittedName>
        <fullName evidence="2">Uncharacterized protein</fullName>
    </submittedName>
</protein>
<keyword evidence="3" id="KW-1185">Reference proteome</keyword>
<gene>
    <name evidence="2" type="ORF">O181_037716</name>
</gene>
<feature type="region of interest" description="Disordered" evidence="1">
    <location>
        <begin position="92"/>
        <end position="124"/>
    </location>
</feature>
<proteinExistence type="predicted"/>
<accession>A0A9Q3D6R1</accession>
<sequence length="231" mass="26164">MELASINLTITVNKEKAISKKIGNYIERKLNNPPNSKADSSSNTEVNNSVYVAVVSNSIKRPNNHIKTQETKKKDQVNEDSYFNATTCWNESKQSSSNSMCNSQTRNNSSSLPAKIEDERKNNIADESKLQNEIRIFMANRKIGKSTTLKETISKTLKNITIDIDTWKPRKRRQLTDTGINPASTINFKNNSTIIISLNKQKKPISPELIDLGRWNTLQKEKNLANSTFLM</sequence>
<evidence type="ECO:0000313" key="3">
    <source>
        <dbReference type="Proteomes" id="UP000765509"/>
    </source>
</evidence>
<name>A0A9Q3D6R1_9BASI</name>
<dbReference type="AlphaFoldDB" id="A0A9Q3D6R1"/>
<dbReference type="Proteomes" id="UP000765509">
    <property type="component" value="Unassembled WGS sequence"/>
</dbReference>
<dbReference type="EMBL" id="AVOT02014509">
    <property type="protein sequence ID" value="MBW0498001.1"/>
    <property type="molecule type" value="Genomic_DNA"/>
</dbReference>
<evidence type="ECO:0000313" key="2">
    <source>
        <dbReference type="EMBL" id="MBW0498001.1"/>
    </source>
</evidence>
<comment type="caution">
    <text evidence="2">The sequence shown here is derived from an EMBL/GenBank/DDBJ whole genome shotgun (WGS) entry which is preliminary data.</text>
</comment>
<organism evidence="2 3">
    <name type="scientific">Austropuccinia psidii MF-1</name>
    <dbReference type="NCBI Taxonomy" id="1389203"/>
    <lineage>
        <taxon>Eukaryota</taxon>
        <taxon>Fungi</taxon>
        <taxon>Dikarya</taxon>
        <taxon>Basidiomycota</taxon>
        <taxon>Pucciniomycotina</taxon>
        <taxon>Pucciniomycetes</taxon>
        <taxon>Pucciniales</taxon>
        <taxon>Sphaerophragmiaceae</taxon>
        <taxon>Austropuccinia</taxon>
    </lineage>
</organism>
<feature type="compositionally biased region" description="Low complexity" evidence="1">
    <location>
        <begin position="92"/>
        <end position="103"/>
    </location>
</feature>
<feature type="compositionally biased region" description="Basic and acidic residues" evidence="1">
    <location>
        <begin position="115"/>
        <end position="124"/>
    </location>
</feature>
<reference evidence="2" key="1">
    <citation type="submission" date="2021-03" db="EMBL/GenBank/DDBJ databases">
        <title>Draft genome sequence of rust myrtle Austropuccinia psidii MF-1, a brazilian biotype.</title>
        <authorList>
            <person name="Quecine M.C."/>
            <person name="Pachon D.M.R."/>
            <person name="Bonatelli M.L."/>
            <person name="Correr F.H."/>
            <person name="Franceschini L.M."/>
            <person name="Leite T.F."/>
            <person name="Margarido G.R.A."/>
            <person name="Almeida C.A."/>
            <person name="Ferrarezi J.A."/>
            <person name="Labate C.A."/>
        </authorList>
    </citation>
    <scope>NUCLEOTIDE SEQUENCE</scope>
    <source>
        <strain evidence="2">MF-1</strain>
    </source>
</reference>